<dbReference type="KEGG" id="ccp:CHC_T00003982001"/>
<dbReference type="Gramene" id="CDF35477">
    <property type="protein sequence ID" value="CDF35477"/>
    <property type="gene ID" value="CHC_T00003982001"/>
</dbReference>
<evidence type="ECO:0000313" key="1">
    <source>
        <dbReference type="EMBL" id="CDF35477.1"/>
    </source>
</evidence>
<organism evidence="1 2">
    <name type="scientific">Chondrus crispus</name>
    <name type="common">Carrageen Irish moss</name>
    <name type="synonym">Polymorpha crispa</name>
    <dbReference type="NCBI Taxonomy" id="2769"/>
    <lineage>
        <taxon>Eukaryota</taxon>
        <taxon>Rhodophyta</taxon>
        <taxon>Florideophyceae</taxon>
        <taxon>Rhodymeniophycidae</taxon>
        <taxon>Gigartinales</taxon>
        <taxon>Gigartinaceae</taxon>
        <taxon>Chondrus</taxon>
    </lineage>
</organism>
<dbReference type="AlphaFoldDB" id="R7QAF9"/>
<dbReference type="Proteomes" id="UP000012073">
    <property type="component" value="Unassembled WGS sequence"/>
</dbReference>
<accession>R7QAF9</accession>
<keyword evidence="2" id="KW-1185">Reference proteome</keyword>
<dbReference type="GeneID" id="17323005"/>
<evidence type="ECO:0000313" key="2">
    <source>
        <dbReference type="Proteomes" id="UP000012073"/>
    </source>
</evidence>
<name>R7QAF9_CHOCR</name>
<protein>
    <submittedName>
        <fullName evidence="1">Uncharacterized protein</fullName>
    </submittedName>
</protein>
<dbReference type="EMBL" id="HG001731">
    <property type="protein sequence ID" value="CDF35477.1"/>
    <property type="molecule type" value="Genomic_DNA"/>
</dbReference>
<reference evidence="2" key="1">
    <citation type="journal article" date="2013" name="Proc. Natl. Acad. Sci. U.S.A.">
        <title>Genome structure and metabolic features in the red seaweed Chondrus crispus shed light on evolution of the Archaeplastida.</title>
        <authorList>
            <person name="Collen J."/>
            <person name="Porcel B."/>
            <person name="Carre W."/>
            <person name="Ball S.G."/>
            <person name="Chaparro C."/>
            <person name="Tonon T."/>
            <person name="Barbeyron T."/>
            <person name="Michel G."/>
            <person name="Noel B."/>
            <person name="Valentin K."/>
            <person name="Elias M."/>
            <person name="Artiguenave F."/>
            <person name="Arun A."/>
            <person name="Aury J.M."/>
            <person name="Barbosa-Neto J.F."/>
            <person name="Bothwell J.H."/>
            <person name="Bouget F.Y."/>
            <person name="Brillet L."/>
            <person name="Cabello-Hurtado F."/>
            <person name="Capella-Gutierrez S."/>
            <person name="Charrier B."/>
            <person name="Cladiere L."/>
            <person name="Cock J.M."/>
            <person name="Coelho S.M."/>
            <person name="Colleoni C."/>
            <person name="Czjzek M."/>
            <person name="Da Silva C."/>
            <person name="Delage L."/>
            <person name="Denoeud F."/>
            <person name="Deschamps P."/>
            <person name="Dittami S.M."/>
            <person name="Gabaldon T."/>
            <person name="Gachon C.M."/>
            <person name="Groisillier A."/>
            <person name="Herve C."/>
            <person name="Jabbari K."/>
            <person name="Katinka M."/>
            <person name="Kloareg B."/>
            <person name="Kowalczyk N."/>
            <person name="Labadie K."/>
            <person name="Leblanc C."/>
            <person name="Lopez P.J."/>
            <person name="McLachlan D.H."/>
            <person name="Meslet-Cladiere L."/>
            <person name="Moustafa A."/>
            <person name="Nehr Z."/>
            <person name="Nyvall Collen P."/>
            <person name="Panaud O."/>
            <person name="Partensky F."/>
            <person name="Poulain J."/>
            <person name="Rensing S.A."/>
            <person name="Rousvoal S."/>
            <person name="Samson G."/>
            <person name="Symeonidi A."/>
            <person name="Weissenbach J."/>
            <person name="Zambounis A."/>
            <person name="Wincker P."/>
            <person name="Boyen C."/>
        </authorList>
    </citation>
    <scope>NUCLEOTIDE SEQUENCE [LARGE SCALE GENOMIC DNA]</scope>
    <source>
        <strain evidence="2">cv. Stackhouse</strain>
    </source>
</reference>
<dbReference type="RefSeq" id="XP_005715296.1">
    <property type="nucleotide sequence ID" value="XM_005715239.1"/>
</dbReference>
<proteinExistence type="predicted"/>
<gene>
    <name evidence="1" type="ORF">CHC_T00003982001</name>
</gene>
<sequence>MRHTPLSLHLRRVHQWIKAQQDLPEMPPKQPRKIDK</sequence>